<dbReference type="Proteomes" id="UP000054144">
    <property type="component" value="Unassembled WGS sequence"/>
</dbReference>
<dbReference type="EMBL" id="KN882062">
    <property type="protein sequence ID" value="KIY45036.1"/>
    <property type="molecule type" value="Genomic_DNA"/>
</dbReference>
<feature type="compositionally biased region" description="Acidic residues" evidence="1">
    <location>
        <begin position="324"/>
        <end position="334"/>
    </location>
</feature>
<proteinExistence type="predicted"/>
<protein>
    <submittedName>
        <fullName evidence="2">Uncharacterized protein</fullName>
    </submittedName>
</protein>
<feature type="compositionally biased region" description="Polar residues" evidence="1">
    <location>
        <begin position="260"/>
        <end position="271"/>
    </location>
</feature>
<evidence type="ECO:0000313" key="3">
    <source>
        <dbReference type="Proteomes" id="UP000054144"/>
    </source>
</evidence>
<evidence type="ECO:0000256" key="1">
    <source>
        <dbReference type="SAM" id="MobiDB-lite"/>
    </source>
</evidence>
<feature type="compositionally biased region" description="Acidic residues" evidence="1">
    <location>
        <begin position="274"/>
        <end position="315"/>
    </location>
</feature>
<feature type="compositionally biased region" description="Polar residues" evidence="1">
    <location>
        <begin position="207"/>
        <end position="216"/>
    </location>
</feature>
<feature type="compositionally biased region" description="Low complexity" evidence="1">
    <location>
        <begin position="244"/>
        <end position="259"/>
    </location>
</feature>
<gene>
    <name evidence="2" type="ORF">FISHEDRAFT_61382</name>
</gene>
<name>A0A0D7A550_9AGAR</name>
<keyword evidence="3" id="KW-1185">Reference proteome</keyword>
<reference evidence="2 3" key="1">
    <citation type="journal article" date="2015" name="Fungal Genet. Biol.">
        <title>Evolution of novel wood decay mechanisms in Agaricales revealed by the genome sequences of Fistulina hepatica and Cylindrobasidium torrendii.</title>
        <authorList>
            <person name="Floudas D."/>
            <person name="Held B.W."/>
            <person name="Riley R."/>
            <person name="Nagy L.G."/>
            <person name="Koehler G."/>
            <person name="Ransdell A.S."/>
            <person name="Younus H."/>
            <person name="Chow J."/>
            <person name="Chiniquy J."/>
            <person name="Lipzen A."/>
            <person name="Tritt A."/>
            <person name="Sun H."/>
            <person name="Haridas S."/>
            <person name="LaButti K."/>
            <person name="Ohm R.A."/>
            <person name="Kues U."/>
            <person name="Blanchette R.A."/>
            <person name="Grigoriev I.V."/>
            <person name="Minto R.E."/>
            <person name="Hibbett D.S."/>
        </authorList>
    </citation>
    <scope>NUCLEOTIDE SEQUENCE [LARGE SCALE GENOMIC DNA]</scope>
    <source>
        <strain evidence="2 3">ATCC 64428</strain>
    </source>
</reference>
<organism evidence="2 3">
    <name type="scientific">Fistulina hepatica ATCC 64428</name>
    <dbReference type="NCBI Taxonomy" id="1128425"/>
    <lineage>
        <taxon>Eukaryota</taxon>
        <taxon>Fungi</taxon>
        <taxon>Dikarya</taxon>
        <taxon>Basidiomycota</taxon>
        <taxon>Agaricomycotina</taxon>
        <taxon>Agaricomycetes</taxon>
        <taxon>Agaricomycetidae</taxon>
        <taxon>Agaricales</taxon>
        <taxon>Fistulinaceae</taxon>
        <taxon>Fistulina</taxon>
    </lineage>
</organism>
<feature type="region of interest" description="Disordered" evidence="1">
    <location>
        <begin position="197"/>
        <end position="360"/>
    </location>
</feature>
<sequence>MSCGLQDCFLVRVEFDLGTFLPLISQIAKDLRMSPQTISISILAAVVDSLTMAAYSTFCFGTSPGRVVGMGIIGDIYKLEEHGFAVGIFFGLLIHHHAEMLSDNEDSYFLRNRDTIQDIDEDSVMSICGRDMRGVDTAWLCIHLLSVVLTLRERIGDVGSFVVVCHGGGKLWLTSHPKSGKDSYRCHATGQAEREARAERQRKKQMTKAQVQSVGGSSRKKPYRAPAAALSDKSSDEDDPVCPAPKAAAVTKKAAKPTTRSIQTRPVQSQPAIDDFDDDDGDPSDEDESDPTDDGDNDEVVGDEDDDLDAIADDDAAIRSILDVEADEESDSDVASEHISSSRRRPSTGSAMSVDVNIPPTSESDGLSMGFESEDEDAAVLLTKQKAKERIGLVSGSGRTVRSSMILVKTLKTYLNLPALSRSSDLTVVKMLSRLRYVPTWTVPTPPAVANNDVGPGGKTIQDAQEVKLIAHYQQEGPERRDQHFS</sequence>
<accession>A0A0D7A550</accession>
<evidence type="ECO:0000313" key="2">
    <source>
        <dbReference type="EMBL" id="KIY45036.1"/>
    </source>
</evidence>
<dbReference type="AlphaFoldDB" id="A0A0D7A550"/>